<dbReference type="EC" id="3.6.1.1" evidence="2"/>
<dbReference type="AlphaFoldDB" id="C4RA40"/>
<dbReference type="InterPro" id="IPR008162">
    <property type="entry name" value="Pyrophosphatase"/>
</dbReference>
<evidence type="ECO:0000313" key="6">
    <source>
        <dbReference type="EMBL" id="CAY93041.1"/>
    </source>
</evidence>
<dbReference type="GO" id="GO:0005737">
    <property type="term" value="C:cytoplasm"/>
    <property type="evidence" value="ECO:0007669"/>
    <property type="project" value="InterPro"/>
</dbReference>
<evidence type="ECO:0000256" key="4">
    <source>
        <dbReference type="ARBA" id="ARBA00022801"/>
    </source>
</evidence>
<dbReference type="BRENDA" id="3.6.1.1">
    <property type="organism ID" value="10553"/>
</dbReference>
<accession>C4RA40</accession>
<dbReference type="GO" id="GO:0000287">
    <property type="term" value="F:magnesium ion binding"/>
    <property type="evidence" value="ECO:0007669"/>
    <property type="project" value="InterPro"/>
</dbReference>
<evidence type="ECO:0000256" key="3">
    <source>
        <dbReference type="ARBA" id="ARBA00022723"/>
    </source>
</evidence>
<keyword evidence="5" id="KW-0460">Magnesium</keyword>
<dbReference type="GO" id="GO:0004427">
    <property type="term" value="F:inorganic diphosphate phosphatase activity"/>
    <property type="evidence" value="ECO:0007669"/>
    <property type="project" value="UniProtKB-EC"/>
</dbReference>
<dbReference type="EMBL" id="FN394679">
    <property type="protein sequence ID" value="CAY93041.1"/>
    <property type="molecule type" value="Genomic_DNA"/>
</dbReference>
<name>C4RA40_9MOLU</name>
<evidence type="ECO:0000256" key="5">
    <source>
        <dbReference type="ARBA" id="ARBA00022842"/>
    </source>
</evidence>
<organism evidence="6">
    <name type="scientific">Mycoplasma suis</name>
    <dbReference type="NCBI Taxonomy" id="57372"/>
    <lineage>
        <taxon>Bacteria</taxon>
        <taxon>Bacillati</taxon>
        <taxon>Mycoplasmatota</taxon>
        <taxon>Mollicutes</taxon>
        <taxon>Mycoplasmataceae</taxon>
        <taxon>Mycoplasma</taxon>
    </lineage>
</organism>
<gene>
    <name evidence="6" type="primary">ppa</name>
</gene>
<keyword evidence="4" id="KW-0378">Hydrolase</keyword>
<dbReference type="SUPFAM" id="SSF50324">
    <property type="entry name" value="Inorganic pyrophosphatase"/>
    <property type="match status" value="1"/>
</dbReference>
<evidence type="ECO:0000256" key="1">
    <source>
        <dbReference type="ARBA" id="ARBA00001946"/>
    </source>
</evidence>
<dbReference type="PANTHER" id="PTHR10286">
    <property type="entry name" value="INORGANIC PYROPHOSPHATASE"/>
    <property type="match status" value="1"/>
</dbReference>
<dbReference type="Pfam" id="PF00719">
    <property type="entry name" value="Pyrophosphatase"/>
    <property type="match status" value="1"/>
</dbReference>
<dbReference type="Gene3D" id="3.90.80.10">
    <property type="entry name" value="Inorganic pyrophosphatase"/>
    <property type="match status" value="1"/>
</dbReference>
<keyword evidence="3" id="KW-0479">Metal-binding</keyword>
<reference evidence="6" key="1">
    <citation type="journal article" date="2010" name="BMC Microbiol.">
        <title>Inorganic pyrophosphatase in uncultivable hemotrophic mycoplasmas: identification and properties of the enzyme from Mycoplasma suis.</title>
        <authorList>
            <person name="Hoelzle K."/>
            <person name="Peter S."/>
            <person name="Sidler M."/>
            <person name="Kramer M.M."/>
            <person name="Wittenbrink M.M."/>
            <person name="Felder K.M."/>
            <person name="Hoelzle L.E."/>
        </authorList>
    </citation>
    <scope>NUCLEOTIDE SEQUENCE</scope>
</reference>
<dbReference type="InterPro" id="IPR036649">
    <property type="entry name" value="Pyrophosphatase_sf"/>
</dbReference>
<evidence type="ECO:0000256" key="2">
    <source>
        <dbReference type="ARBA" id="ARBA00012146"/>
    </source>
</evidence>
<protein>
    <recommendedName>
        <fullName evidence="2">inorganic diphosphatase</fullName>
        <ecNumber evidence="2">3.6.1.1</ecNumber>
    </recommendedName>
</protein>
<sequence length="164" mass="18620">MSKNNIVECFIEIAKHSNLKYECVDGKLKLDRVLFGSMVYPHNYGYISDTLAEDGDPLDVVVLSNFSVTPGTYLDCKILGSLEMVDSGEQDWKVIAIMDADPRLKHINSLDDVPQHWIAELRNFFESYKQLENKKVSLGNFISLESTLSLIEESKARWRTQGGE</sequence>
<dbReference type="CDD" id="cd00412">
    <property type="entry name" value="pyrophosphatase"/>
    <property type="match status" value="1"/>
</dbReference>
<dbReference type="GO" id="GO:0006796">
    <property type="term" value="P:phosphate-containing compound metabolic process"/>
    <property type="evidence" value="ECO:0007669"/>
    <property type="project" value="InterPro"/>
</dbReference>
<proteinExistence type="predicted"/>
<dbReference type="PROSITE" id="PS00387">
    <property type="entry name" value="PPASE"/>
    <property type="match status" value="1"/>
</dbReference>
<comment type="cofactor">
    <cofactor evidence="1">
        <name>Mg(2+)</name>
        <dbReference type="ChEBI" id="CHEBI:18420"/>
    </cofactor>
</comment>